<reference evidence="1 2" key="1">
    <citation type="submission" date="2024-09" db="EMBL/GenBank/DDBJ databases">
        <title>Floridaenema gen nov. (Aerosakkonemataceae, Aerosakkonematales ord. nov., Cyanobacteria) from benthic tropical and subtropical fresh waters, with the description of four new species.</title>
        <authorList>
            <person name="Moretto J.A."/>
            <person name="Berthold D.E."/>
            <person name="Lefler F.W."/>
            <person name="Huang I.-S."/>
            <person name="Laughinghouse H. IV."/>
        </authorList>
    </citation>
    <scope>NUCLEOTIDE SEQUENCE [LARGE SCALE GENOMIC DNA]</scope>
    <source>
        <strain evidence="1 2">BLCC-F154</strain>
    </source>
</reference>
<evidence type="ECO:0000313" key="2">
    <source>
        <dbReference type="Proteomes" id="UP001576776"/>
    </source>
</evidence>
<organism evidence="1 2">
    <name type="scientific">Floridaenema fluviatile BLCC-F154</name>
    <dbReference type="NCBI Taxonomy" id="3153640"/>
    <lineage>
        <taxon>Bacteria</taxon>
        <taxon>Bacillati</taxon>
        <taxon>Cyanobacteriota</taxon>
        <taxon>Cyanophyceae</taxon>
        <taxon>Oscillatoriophycideae</taxon>
        <taxon>Aerosakkonematales</taxon>
        <taxon>Aerosakkonemataceae</taxon>
        <taxon>Floridanema</taxon>
        <taxon>Floridanema fluviatile</taxon>
    </lineage>
</organism>
<gene>
    <name evidence="1" type="ORF">ACE1B6_08680</name>
</gene>
<sequence length="40" mass="4828">MKLSKLNDEQGDRYLTAEERSRQAEELLARYRERFGELPE</sequence>
<dbReference type="EMBL" id="JBHFNS010000039">
    <property type="protein sequence ID" value="MFB2935342.1"/>
    <property type="molecule type" value="Genomic_DNA"/>
</dbReference>
<dbReference type="RefSeq" id="WP_413256860.1">
    <property type="nucleotide sequence ID" value="NZ_JBHFNS010000039.1"/>
</dbReference>
<name>A0ABV4Y967_9CYAN</name>
<dbReference type="Proteomes" id="UP001576776">
    <property type="component" value="Unassembled WGS sequence"/>
</dbReference>
<protein>
    <submittedName>
        <fullName evidence="1">Uncharacterized protein</fullName>
    </submittedName>
</protein>
<accession>A0ABV4Y967</accession>
<keyword evidence="2" id="KW-1185">Reference proteome</keyword>
<comment type="caution">
    <text evidence="1">The sequence shown here is derived from an EMBL/GenBank/DDBJ whole genome shotgun (WGS) entry which is preliminary data.</text>
</comment>
<evidence type="ECO:0000313" key="1">
    <source>
        <dbReference type="EMBL" id="MFB2935342.1"/>
    </source>
</evidence>
<proteinExistence type="predicted"/>